<dbReference type="PANTHER" id="PTHR21106">
    <property type="entry name" value="NADH DEHYDROGENASE [UBIQUINONE] 1 BETA SUBCOMPLEX SUBUNIT 6"/>
    <property type="match status" value="1"/>
</dbReference>
<dbReference type="OMA" id="IRFWTGK"/>
<evidence type="ECO:0000313" key="2">
    <source>
        <dbReference type="RefSeq" id="XP_008478467.1"/>
    </source>
</evidence>
<dbReference type="KEGG" id="dci:103515307"/>
<protein>
    <submittedName>
        <fullName evidence="2 3">Uncharacterized protein LOC103515307</fullName>
    </submittedName>
</protein>
<dbReference type="AlphaFoldDB" id="A0A1S3DCY9"/>
<reference evidence="2 3" key="1">
    <citation type="submission" date="2025-04" db="UniProtKB">
        <authorList>
            <consortium name="RefSeq"/>
        </authorList>
    </citation>
    <scope>IDENTIFICATION</scope>
</reference>
<sequence length="174" mass="20181">MGGGGPKGYRSDTGGIIPMNLQGRMAFERERLFGMTDQERSWRAKFVKDQKLAPHEPVEVPEIYTELVNPIRRFYRAPGDKFQAWLKPRVGTQWAEHIRYGIGKGSLMLLSVYAAYYYYKYNRNTWEKHGAIKVYTNKPLVLPGDKNYPQPNLDHPPSFYVDKQRGFTDAVPDY</sequence>
<dbReference type="GO" id="GO:0006120">
    <property type="term" value="P:mitochondrial electron transport, NADH to ubiquinone"/>
    <property type="evidence" value="ECO:0007669"/>
    <property type="project" value="InterPro"/>
</dbReference>
<dbReference type="Pfam" id="PF09782">
    <property type="entry name" value="NDUF_B6"/>
    <property type="match status" value="1"/>
</dbReference>
<dbReference type="RefSeq" id="XP_008478470.1">
    <property type="nucleotide sequence ID" value="XM_008480248.3"/>
</dbReference>
<dbReference type="Proteomes" id="UP000079169">
    <property type="component" value="Unplaced"/>
</dbReference>
<name>A0A1S3DCY9_DIACI</name>
<proteinExistence type="predicted"/>
<dbReference type="RefSeq" id="XP_008478467.1">
    <property type="nucleotide sequence ID" value="XM_008480245.3"/>
</dbReference>
<dbReference type="PaxDb" id="121845-A0A1S3DCY9"/>
<dbReference type="STRING" id="121845.A0A1S3DCY9"/>
<evidence type="ECO:0000313" key="5">
    <source>
        <dbReference type="RefSeq" id="XP_008478470.1"/>
    </source>
</evidence>
<dbReference type="RefSeq" id="XP_008478469.1">
    <property type="nucleotide sequence ID" value="XM_008480247.3"/>
</dbReference>
<evidence type="ECO:0000313" key="4">
    <source>
        <dbReference type="RefSeq" id="XP_008478469.1"/>
    </source>
</evidence>
<keyword evidence="1" id="KW-1185">Reference proteome</keyword>
<gene>
    <name evidence="2 3 4 5" type="primary">LOC103515307</name>
</gene>
<dbReference type="CTD" id="34925"/>
<dbReference type="InterPro" id="IPR019174">
    <property type="entry name" value="NADH_DH_b-subcmplx_su6"/>
</dbReference>
<dbReference type="GO" id="GO:0005739">
    <property type="term" value="C:mitochondrion"/>
    <property type="evidence" value="ECO:0007669"/>
    <property type="project" value="GOC"/>
</dbReference>
<evidence type="ECO:0000313" key="1">
    <source>
        <dbReference type="Proteomes" id="UP000079169"/>
    </source>
</evidence>
<dbReference type="RefSeq" id="XP_008478468.1">
    <property type="nucleotide sequence ID" value="XM_008480246.3"/>
</dbReference>
<evidence type="ECO:0000313" key="3">
    <source>
        <dbReference type="RefSeq" id="XP_008478468.1"/>
    </source>
</evidence>
<dbReference type="GeneID" id="103515307"/>
<accession>A0A1S3DCY9</accession>
<organism evidence="1 3">
    <name type="scientific">Diaphorina citri</name>
    <name type="common">Asian citrus psyllid</name>
    <dbReference type="NCBI Taxonomy" id="121845"/>
    <lineage>
        <taxon>Eukaryota</taxon>
        <taxon>Metazoa</taxon>
        <taxon>Ecdysozoa</taxon>
        <taxon>Arthropoda</taxon>
        <taxon>Hexapoda</taxon>
        <taxon>Insecta</taxon>
        <taxon>Pterygota</taxon>
        <taxon>Neoptera</taxon>
        <taxon>Paraneoptera</taxon>
        <taxon>Hemiptera</taxon>
        <taxon>Sternorrhyncha</taxon>
        <taxon>Psylloidea</taxon>
        <taxon>Psyllidae</taxon>
        <taxon>Diaphorininae</taxon>
        <taxon>Diaphorina</taxon>
    </lineage>
</organism>
<dbReference type="PANTHER" id="PTHR21106:SF2">
    <property type="entry name" value="NADH DEHYDROGENASE [UBIQUINONE] 1 BETA SUBCOMPLEX SUBUNIT 6"/>
    <property type="match status" value="1"/>
</dbReference>